<comment type="caution">
    <text evidence="6">The sequence shown here is derived from an EMBL/GenBank/DDBJ whole genome shotgun (WGS) entry which is preliminary data.</text>
</comment>
<dbReference type="AlphaFoldDB" id="A0A2M7VI03"/>
<dbReference type="GO" id="GO:0008483">
    <property type="term" value="F:transaminase activity"/>
    <property type="evidence" value="ECO:0007669"/>
    <property type="project" value="TreeGrafter"/>
</dbReference>
<evidence type="ECO:0000313" key="6">
    <source>
        <dbReference type="EMBL" id="PJA01478.1"/>
    </source>
</evidence>
<comment type="similarity">
    <text evidence="2 5">Belongs to the DegT/DnrJ/EryC1 family.</text>
</comment>
<dbReference type="InterPro" id="IPR000653">
    <property type="entry name" value="DegT/StrS_aminotransferase"/>
</dbReference>
<feature type="modified residue" description="N6-(pyridoxal phosphate)lysine" evidence="4">
    <location>
        <position position="185"/>
    </location>
</feature>
<dbReference type="SUPFAM" id="SSF53383">
    <property type="entry name" value="PLP-dependent transferases"/>
    <property type="match status" value="1"/>
</dbReference>
<dbReference type="EMBL" id="PFPR01000061">
    <property type="protein sequence ID" value="PJA01478.1"/>
    <property type="molecule type" value="Genomic_DNA"/>
</dbReference>
<dbReference type="GO" id="GO:0000271">
    <property type="term" value="P:polysaccharide biosynthetic process"/>
    <property type="evidence" value="ECO:0007669"/>
    <property type="project" value="TreeGrafter"/>
</dbReference>
<keyword evidence="1 4" id="KW-0663">Pyridoxal phosphate</keyword>
<name>A0A2M7VI03_9BACT</name>
<evidence type="ECO:0000256" key="2">
    <source>
        <dbReference type="ARBA" id="ARBA00037999"/>
    </source>
</evidence>
<dbReference type="InterPro" id="IPR015422">
    <property type="entry name" value="PyrdxlP-dep_Trfase_small"/>
</dbReference>
<dbReference type="Gene3D" id="3.40.640.10">
    <property type="entry name" value="Type I PLP-dependent aspartate aminotransferase-like (Major domain)"/>
    <property type="match status" value="1"/>
</dbReference>
<gene>
    <name evidence="6" type="ORF">COX74_02510</name>
</gene>
<evidence type="ECO:0000256" key="5">
    <source>
        <dbReference type="RuleBase" id="RU004508"/>
    </source>
</evidence>
<dbReference type="GO" id="GO:0030170">
    <property type="term" value="F:pyridoxal phosphate binding"/>
    <property type="evidence" value="ECO:0007669"/>
    <property type="project" value="UniProtKB-ARBA"/>
</dbReference>
<feature type="active site" description="Proton acceptor" evidence="3">
    <location>
        <position position="185"/>
    </location>
</feature>
<dbReference type="InterPro" id="IPR015421">
    <property type="entry name" value="PyrdxlP-dep_Trfase_major"/>
</dbReference>
<evidence type="ECO:0000256" key="4">
    <source>
        <dbReference type="PIRSR" id="PIRSR000390-2"/>
    </source>
</evidence>
<reference evidence="7" key="1">
    <citation type="submission" date="2017-09" db="EMBL/GenBank/DDBJ databases">
        <title>Depth-based differentiation of microbial function through sediment-hosted aquifers and enrichment of novel symbionts in the deep terrestrial subsurface.</title>
        <authorList>
            <person name="Probst A.J."/>
            <person name="Ladd B."/>
            <person name="Jarett J.K."/>
            <person name="Geller-Mcgrath D.E."/>
            <person name="Sieber C.M.K."/>
            <person name="Emerson J.B."/>
            <person name="Anantharaman K."/>
            <person name="Thomas B.C."/>
            <person name="Malmstrom R."/>
            <person name="Stieglmeier M."/>
            <person name="Klingl A."/>
            <person name="Woyke T."/>
            <person name="Ryan C.M."/>
            <person name="Banfield J.F."/>
        </authorList>
    </citation>
    <scope>NUCLEOTIDE SEQUENCE [LARGE SCALE GENOMIC DNA]</scope>
</reference>
<evidence type="ECO:0000256" key="3">
    <source>
        <dbReference type="PIRSR" id="PIRSR000390-1"/>
    </source>
</evidence>
<protein>
    <recommendedName>
        <fullName evidence="8">Erythromycin biosynthesis sensory transduction protein eryC1</fullName>
    </recommendedName>
</protein>
<dbReference type="PANTHER" id="PTHR30244">
    <property type="entry name" value="TRANSAMINASE"/>
    <property type="match status" value="1"/>
</dbReference>
<dbReference type="Pfam" id="PF01041">
    <property type="entry name" value="DegT_DnrJ_EryC1"/>
    <property type="match status" value="1"/>
</dbReference>
<evidence type="ECO:0000256" key="1">
    <source>
        <dbReference type="ARBA" id="ARBA00022898"/>
    </source>
</evidence>
<dbReference type="CDD" id="cd00616">
    <property type="entry name" value="AHBA_syn"/>
    <property type="match status" value="1"/>
</dbReference>
<dbReference type="FunFam" id="3.40.640.10:FF:000089">
    <property type="entry name" value="Aminotransferase, DegT/DnrJ/EryC1/StrS family"/>
    <property type="match status" value="1"/>
</dbReference>
<evidence type="ECO:0000313" key="7">
    <source>
        <dbReference type="Proteomes" id="UP000229364"/>
    </source>
</evidence>
<dbReference type="PIRSF" id="PIRSF000390">
    <property type="entry name" value="PLP_StrS"/>
    <property type="match status" value="1"/>
</dbReference>
<dbReference type="Gene3D" id="3.90.1150.10">
    <property type="entry name" value="Aspartate Aminotransferase, domain 1"/>
    <property type="match status" value="1"/>
</dbReference>
<dbReference type="PANTHER" id="PTHR30244:SF36">
    <property type="entry name" value="3-OXO-GLUCOSE-6-PHOSPHATE:GLUTAMATE AMINOTRANSFERASE"/>
    <property type="match status" value="1"/>
</dbReference>
<organism evidence="6 7">
    <name type="scientific">bacterium (Candidatus Gribaldobacteria) CG_4_10_14_0_2_um_filter_41_16</name>
    <dbReference type="NCBI Taxonomy" id="2014265"/>
    <lineage>
        <taxon>Bacteria</taxon>
        <taxon>Candidatus Gribaldobacteria</taxon>
    </lineage>
</organism>
<dbReference type="Proteomes" id="UP000229364">
    <property type="component" value="Unassembled WGS sequence"/>
</dbReference>
<sequence length="364" mass="41037">MRVPFFNYQRQLKKIQPEIDLAIKRVLNSGQLILGREVKNFENNFSRYLGVKYGVGVNSGTDALKISLRSLGVGPGHEVITVSNTAVPTVSAIREVGAMPKLVDIKENYTIDETKIVKAITKKTKAIIAVHLYGQPCNMPAILKIAKKYKLKVIEDCCQAHGAKINGRAVGAFGHIGCFSFYPTKNLGAYGDGGMILTNNKNLAATCRALRMYGMKEGYHSEIEGYNSRLDEIQAGILNVKLKYLDKWNERRKAIAGYYLKNIKNQKIILAKIDKNISSSFHLFVIRTANRRKLEKYLKASGIGYGIHYPYPVHCQPAYKFLNYKPGNLPRTEKFAEQILSLPIFPELTDSELKYIVQKLNNWK</sequence>
<evidence type="ECO:0008006" key="8">
    <source>
        <dbReference type="Google" id="ProtNLM"/>
    </source>
</evidence>
<proteinExistence type="inferred from homology"/>
<accession>A0A2M7VI03</accession>
<dbReference type="InterPro" id="IPR015424">
    <property type="entry name" value="PyrdxlP-dep_Trfase"/>
</dbReference>